<accession>A0A6A5X156</accession>
<sequence length="955" mass="102491">MKPSLPLFLLFSSAPVLSLASRDVPNAGDFVYRGFGNTPTEHQDGVASEQGKGPSSSSTCDSTTSKTTPTSKAVVEAISSVSDVSISSAFFPPTTVVTVTPTTTGTATTSATSKPAASAMALKRDWRIDAGKLENLRAEKKCKMMYTKPDVVSGQQPGEQVPVAWVTMPDMNYPAIQLYNTDKVDKVQCEGPKTNPSKITMQFKNKEAYDYAWKNWHDEVRANEGDYLVITDAPGCWEGNGANQERSFLIAHSEERDNKTMSISCGIEAIPFSQTVPPNGLNDIEFGEWRPGQATGGINATGNVGAEDTVSQDRFKDTSGDSSFDQVLDDRIGPINQETFDQSRLGQAGFEFEDFYGDTGLQDLATENFENSVAKRKIGDRIKKAVKKVATAVKKAVQVVKTAVAEAAEKIVEAVKVVGEKLNDFFTFDKSFTKNASFDTIGATNTQVTPFNNAKGILIGSLEQERERGAVTISGKIDLFCVECGFEGNFVIGGAFRFSIAQGLEKAEVTLTGNMAAGFALGIVGSFEAKADNTTSFEFKPKSGSKKKNSKRVASISIGDLLLPGILDIGPIATVDLETSISLALEGKILAGVLLTWPKIDAKIDVKNPKNTKALGFGPDVTPIFEANGQLTLEASAGLAFKLAMGVSVLNGRFELTAGVRATPGATFAAAVAFEADLNGVRIAETDTGCKGIGIGVETEFVVDAVLIAGSKNIGVEQVFPLVTIDGPGFQECIQLGSKRSLYRRQTIPPSFPFPSGELGNTSLSDGLLTSMSTLDNEYRLRWSPNGNTYAVDEKKVPADIKTKEWSGWFATDSTGNLIYGDSHGRLFHGYIATIQTLGVSRVRLHSGNNVPQTAWPVMFAATIPEDNSTSLATTNPTMVMTDIEGNVYFPIVCVYESATVFPKVFMANDTTSGIETLMSNKANILENITGEKVKECGFMLWTNFRTGQDVGDVV</sequence>
<dbReference type="AlphaFoldDB" id="A0A6A5X156"/>
<evidence type="ECO:0000256" key="1">
    <source>
        <dbReference type="SAM" id="MobiDB-lite"/>
    </source>
</evidence>
<protein>
    <recommendedName>
        <fullName evidence="3">DUF7029 domain-containing protein</fullName>
    </recommendedName>
</protein>
<proteinExistence type="predicted"/>
<name>A0A6A5X156_9PLEO</name>
<gene>
    <name evidence="4" type="ORF">P154DRAFT_590184</name>
</gene>
<feature type="domain" description="DUF7029" evidence="3">
    <location>
        <begin position="169"/>
        <end position="274"/>
    </location>
</feature>
<feature type="compositionally biased region" description="Low complexity" evidence="1">
    <location>
        <begin position="55"/>
        <end position="71"/>
    </location>
</feature>
<dbReference type="OrthoDB" id="160645at2759"/>
<evidence type="ECO:0000313" key="4">
    <source>
        <dbReference type="EMBL" id="KAF2003756.1"/>
    </source>
</evidence>
<evidence type="ECO:0000256" key="2">
    <source>
        <dbReference type="SAM" id="SignalP"/>
    </source>
</evidence>
<evidence type="ECO:0000313" key="5">
    <source>
        <dbReference type="Proteomes" id="UP000799779"/>
    </source>
</evidence>
<dbReference type="InterPro" id="IPR054293">
    <property type="entry name" value="DUF7029"/>
</dbReference>
<organism evidence="4 5">
    <name type="scientific">Amniculicola lignicola CBS 123094</name>
    <dbReference type="NCBI Taxonomy" id="1392246"/>
    <lineage>
        <taxon>Eukaryota</taxon>
        <taxon>Fungi</taxon>
        <taxon>Dikarya</taxon>
        <taxon>Ascomycota</taxon>
        <taxon>Pezizomycotina</taxon>
        <taxon>Dothideomycetes</taxon>
        <taxon>Pleosporomycetidae</taxon>
        <taxon>Pleosporales</taxon>
        <taxon>Amniculicolaceae</taxon>
        <taxon>Amniculicola</taxon>
    </lineage>
</organism>
<evidence type="ECO:0000259" key="3">
    <source>
        <dbReference type="Pfam" id="PF22974"/>
    </source>
</evidence>
<keyword evidence="2" id="KW-0732">Signal</keyword>
<dbReference type="Pfam" id="PF22974">
    <property type="entry name" value="DUF7029"/>
    <property type="match status" value="1"/>
</dbReference>
<dbReference type="Proteomes" id="UP000799779">
    <property type="component" value="Unassembled WGS sequence"/>
</dbReference>
<dbReference type="EMBL" id="ML977571">
    <property type="protein sequence ID" value="KAF2003756.1"/>
    <property type="molecule type" value="Genomic_DNA"/>
</dbReference>
<reference evidence="4" key="1">
    <citation type="journal article" date="2020" name="Stud. Mycol.">
        <title>101 Dothideomycetes genomes: a test case for predicting lifestyles and emergence of pathogens.</title>
        <authorList>
            <person name="Haridas S."/>
            <person name="Albert R."/>
            <person name="Binder M."/>
            <person name="Bloem J."/>
            <person name="Labutti K."/>
            <person name="Salamov A."/>
            <person name="Andreopoulos B."/>
            <person name="Baker S."/>
            <person name="Barry K."/>
            <person name="Bills G."/>
            <person name="Bluhm B."/>
            <person name="Cannon C."/>
            <person name="Castanera R."/>
            <person name="Culley D."/>
            <person name="Daum C."/>
            <person name="Ezra D."/>
            <person name="Gonzalez J."/>
            <person name="Henrissat B."/>
            <person name="Kuo A."/>
            <person name="Liang C."/>
            <person name="Lipzen A."/>
            <person name="Lutzoni F."/>
            <person name="Magnuson J."/>
            <person name="Mondo S."/>
            <person name="Nolan M."/>
            <person name="Ohm R."/>
            <person name="Pangilinan J."/>
            <person name="Park H.-J."/>
            <person name="Ramirez L."/>
            <person name="Alfaro M."/>
            <person name="Sun H."/>
            <person name="Tritt A."/>
            <person name="Yoshinaga Y."/>
            <person name="Zwiers L.-H."/>
            <person name="Turgeon B."/>
            <person name="Goodwin S."/>
            <person name="Spatafora J."/>
            <person name="Crous P."/>
            <person name="Grigoriev I."/>
        </authorList>
    </citation>
    <scope>NUCLEOTIDE SEQUENCE</scope>
    <source>
        <strain evidence="4">CBS 123094</strain>
    </source>
</reference>
<keyword evidence="5" id="KW-1185">Reference proteome</keyword>
<feature type="chain" id="PRO_5025394238" description="DUF7029 domain-containing protein" evidence="2">
    <location>
        <begin position="21"/>
        <end position="955"/>
    </location>
</feature>
<feature type="region of interest" description="Disordered" evidence="1">
    <location>
        <begin position="41"/>
        <end position="71"/>
    </location>
</feature>
<feature type="signal peptide" evidence="2">
    <location>
        <begin position="1"/>
        <end position="20"/>
    </location>
</feature>